<evidence type="ECO:0000313" key="2">
    <source>
        <dbReference type="Proteomes" id="UP001501079"/>
    </source>
</evidence>
<dbReference type="PANTHER" id="PTHR35446:SF2">
    <property type="entry name" value="CARBOXYMUCONOLACTONE DECARBOXYLASE-LIKE DOMAIN-CONTAINING PROTEIN"/>
    <property type="match status" value="1"/>
</dbReference>
<dbReference type="PANTHER" id="PTHR35446">
    <property type="entry name" value="SI:CH211-175M2.5"/>
    <property type="match status" value="1"/>
</dbReference>
<comment type="caution">
    <text evidence="1">The sequence shown here is derived from an EMBL/GenBank/DDBJ whole genome shotgun (WGS) entry which is preliminary data.</text>
</comment>
<accession>A0ABP8A099</accession>
<evidence type="ECO:0008006" key="3">
    <source>
        <dbReference type="Google" id="ProtNLM"/>
    </source>
</evidence>
<organism evidence="1 2">
    <name type="scientific">Gryllotalpicola koreensis</name>
    <dbReference type="NCBI Taxonomy" id="993086"/>
    <lineage>
        <taxon>Bacteria</taxon>
        <taxon>Bacillati</taxon>
        <taxon>Actinomycetota</taxon>
        <taxon>Actinomycetes</taxon>
        <taxon>Micrococcales</taxon>
        <taxon>Microbacteriaceae</taxon>
        <taxon>Gryllotalpicola</taxon>
    </lineage>
</organism>
<dbReference type="Proteomes" id="UP001501079">
    <property type="component" value="Unassembled WGS sequence"/>
</dbReference>
<name>A0ABP8A099_9MICO</name>
<dbReference type="SUPFAM" id="SSF69118">
    <property type="entry name" value="AhpD-like"/>
    <property type="match status" value="1"/>
</dbReference>
<reference evidence="2" key="1">
    <citation type="journal article" date="2019" name="Int. J. Syst. Evol. Microbiol.">
        <title>The Global Catalogue of Microorganisms (GCM) 10K type strain sequencing project: providing services to taxonomists for standard genome sequencing and annotation.</title>
        <authorList>
            <consortium name="The Broad Institute Genomics Platform"/>
            <consortium name="The Broad Institute Genome Sequencing Center for Infectious Disease"/>
            <person name="Wu L."/>
            <person name="Ma J."/>
        </authorList>
    </citation>
    <scope>NUCLEOTIDE SEQUENCE [LARGE SCALE GENOMIC DNA]</scope>
    <source>
        <strain evidence="2">JCM 17591</strain>
    </source>
</reference>
<keyword evidence="2" id="KW-1185">Reference proteome</keyword>
<dbReference type="InterPro" id="IPR029032">
    <property type="entry name" value="AhpD-like"/>
</dbReference>
<dbReference type="EMBL" id="BAABBW010000003">
    <property type="protein sequence ID" value="GAA4174679.1"/>
    <property type="molecule type" value="Genomic_DNA"/>
</dbReference>
<dbReference type="RefSeq" id="WP_344753732.1">
    <property type="nucleotide sequence ID" value="NZ_BAABBW010000003.1"/>
</dbReference>
<gene>
    <name evidence="1" type="ORF">GCM10022287_18930</name>
</gene>
<dbReference type="Gene3D" id="1.20.1290.10">
    <property type="entry name" value="AhpD-like"/>
    <property type="match status" value="1"/>
</dbReference>
<evidence type="ECO:0000313" key="1">
    <source>
        <dbReference type="EMBL" id="GAA4174679.1"/>
    </source>
</evidence>
<proteinExistence type="predicted"/>
<sequence length="331" mass="35163">MTKPLLILIAGPYASGTNGDPRLMSANLERLEDAAWPIFRAGHVPMIGEWVALPVLSSAGATGPTDPLAADVMYPVAERLLAHCDAVLRLPGESRGADQDVAIARRRGIPVYYSIDEMPDALPAAAEPEAALALVDAPSFLADPAMTPDMQAMYDEDVADDGFVWNLTRVWAYQPETRKKLDELMLAALSSSGLSARQRGVLVTATASTLGDAYCSFAWGGRLARYADPATAAGVLSGADVGLTEQERAMAEWARQIAKDPNSTIPDDVQLLRDAGLDDAQIFAITAYVGLRIAMATVDDALGARPDAGLVAKTPEEVRAVVDYGRRPLSA</sequence>
<protein>
    <recommendedName>
        <fullName evidence="3">DUF4406 domain-containing protein</fullName>
    </recommendedName>
</protein>
<dbReference type="Gene3D" id="3.40.50.10400">
    <property type="entry name" value="Hypothetical protein PA1492"/>
    <property type="match status" value="1"/>
</dbReference>